<name>A0ABQ6K273_9MICO</name>
<comment type="caution">
    <text evidence="2">The sequence shown here is derived from an EMBL/GenBank/DDBJ whole genome shotgun (WGS) entry which is preliminary data.</text>
</comment>
<dbReference type="SUPFAM" id="SSF53187">
    <property type="entry name" value="Zn-dependent exopeptidases"/>
    <property type="match status" value="1"/>
</dbReference>
<accession>A0ABQ6K273</accession>
<proteinExistence type="predicted"/>
<evidence type="ECO:0008006" key="4">
    <source>
        <dbReference type="Google" id="ProtNLM"/>
    </source>
</evidence>
<dbReference type="Proteomes" id="UP001157034">
    <property type="component" value="Unassembled WGS sequence"/>
</dbReference>
<evidence type="ECO:0000256" key="1">
    <source>
        <dbReference type="SAM" id="MobiDB-lite"/>
    </source>
</evidence>
<keyword evidence="3" id="KW-1185">Reference proteome</keyword>
<sequence>MFNGKAPMSRSSLDATVDELLPRALEVLQRLVAEPSTVGQEQGAEEVLASELEAIGFAVERLAIPESIGEDPLAGVPSASYAGRYDVIGHRGVGEAAACSSTVTSTWCRRTRAVPGARRRSRPASSMAGFAAGVPPT</sequence>
<feature type="region of interest" description="Disordered" evidence="1">
    <location>
        <begin position="115"/>
        <end position="137"/>
    </location>
</feature>
<gene>
    <name evidence="2" type="ORF">GCM10025881_02780</name>
</gene>
<evidence type="ECO:0000313" key="3">
    <source>
        <dbReference type="Proteomes" id="UP001157034"/>
    </source>
</evidence>
<dbReference type="Gene3D" id="3.40.630.10">
    <property type="entry name" value="Zn peptidases"/>
    <property type="match status" value="1"/>
</dbReference>
<organism evidence="2 3">
    <name type="scientific">Pseudolysinimonas kribbensis</name>
    <dbReference type="NCBI Taxonomy" id="433641"/>
    <lineage>
        <taxon>Bacteria</taxon>
        <taxon>Bacillati</taxon>
        <taxon>Actinomycetota</taxon>
        <taxon>Actinomycetes</taxon>
        <taxon>Micrococcales</taxon>
        <taxon>Microbacteriaceae</taxon>
        <taxon>Pseudolysinimonas</taxon>
    </lineage>
</organism>
<dbReference type="EMBL" id="BSVB01000001">
    <property type="protein sequence ID" value="GMA93454.1"/>
    <property type="molecule type" value="Genomic_DNA"/>
</dbReference>
<reference evidence="3" key="1">
    <citation type="journal article" date="2019" name="Int. J. Syst. Evol. Microbiol.">
        <title>The Global Catalogue of Microorganisms (GCM) 10K type strain sequencing project: providing services to taxonomists for standard genome sequencing and annotation.</title>
        <authorList>
            <consortium name="The Broad Institute Genomics Platform"/>
            <consortium name="The Broad Institute Genome Sequencing Center for Infectious Disease"/>
            <person name="Wu L."/>
            <person name="Ma J."/>
        </authorList>
    </citation>
    <scope>NUCLEOTIDE SEQUENCE [LARGE SCALE GENOMIC DNA]</scope>
    <source>
        <strain evidence="3">NBRC 108894</strain>
    </source>
</reference>
<protein>
    <recommendedName>
        <fullName evidence="4">M20/M25/M40 family metallo-hydrolase</fullName>
    </recommendedName>
</protein>
<evidence type="ECO:0000313" key="2">
    <source>
        <dbReference type="EMBL" id="GMA93454.1"/>
    </source>
</evidence>